<comment type="caution">
    <text evidence="2">The sequence shown here is derived from an EMBL/GenBank/DDBJ whole genome shotgun (WGS) entry which is preliminary data.</text>
</comment>
<dbReference type="SMART" id="SM00953">
    <property type="entry name" value="RES"/>
    <property type="match status" value="1"/>
</dbReference>
<dbReference type="EMBL" id="QICN01000003">
    <property type="protein sequence ID" value="PXV69484.1"/>
    <property type="molecule type" value="Genomic_DNA"/>
</dbReference>
<dbReference type="Proteomes" id="UP000248330">
    <property type="component" value="Unassembled WGS sequence"/>
</dbReference>
<evidence type="ECO:0000313" key="3">
    <source>
        <dbReference type="Proteomes" id="UP000248330"/>
    </source>
</evidence>
<dbReference type="AlphaFoldDB" id="A0A318ED00"/>
<keyword evidence="3" id="KW-1185">Reference proteome</keyword>
<reference evidence="2 3" key="1">
    <citation type="submission" date="2018-04" db="EMBL/GenBank/DDBJ databases">
        <title>Genomic Encyclopedia of Type Strains, Phase IV (KMG-IV): sequencing the most valuable type-strain genomes for metagenomic binning, comparative biology and taxonomic classification.</title>
        <authorList>
            <person name="Goeker M."/>
        </authorList>
    </citation>
    <scope>NUCLEOTIDE SEQUENCE [LARGE SCALE GENOMIC DNA]</scope>
    <source>
        <strain evidence="2 3">DSM 104150</strain>
    </source>
</reference>
<gene>
    <name evidence="2" type="ORF">C8D93_10357</name>
</gene>
<name>A0A318ED00_9GAMM</name>
<evidence type="ECO:0000313" key="2">
    <source>
        <dbReference type="EMBL" id="PXV69484.1"/>
    </source>
</evidence>
<evidence type="ECO:0000259" key="1">
    <source>
        <dbReference type="SMART" id="SM00953"/>
    </source>
</evidence>
<organism evidence="2 3">
    <name type="scientific">Sinimarinibacterium flocculans</name>
    <dbReference type="NCBI Taxonomy" id="985250"/>
    <lineage>
        <taxon>Bacteria</taxon>
        <taxon>Pseudomonadati</taxon>
        <taxon>Pseudomonadota</taxon>
        <taxon>Gammaproteobacteria</taxon>
        <taxon>Nevskiales</taxon>
        <taxon>Nevskiaceae</taxon>
        <taxon>Sinimarinibacterium</taxon>
    </lineage>
</organism>
<protein>
    <submittedName>
        <fullName evidence="2">RES domain-containing protein</fullName>
    </submittedName>
</protein>
<sequence>MSLPIWTRRAVATETRPLKLRLWRAVEAQHLVATMALVDDAGEQALLEDILEASKPPLPAECRHLHYLLHTPFRYPSPVASRFRRAFDAGVWYGAEQRATSLAELGWWRWRFVADSDGLERLPPVAHTVFRAQVRGPALDLLVAPWIQARERWMAPDDYEACHALAERARDAGIDLIRYASVRDPQHGACAAVLACRAFDGGLLDEQNWWLTVTAAGASWTRFGGDAVAEQSALSFAFA</sequence>
<proteinExistence type="predicted"/>
<feature type="domain" description="RES" evidence="1">
    <location>
        <begin position="72"/>
        <end position="205"/>
    </location>
</feature>
<dbReference type="Pfam" id="PF08808">
    <property type="entry name" value="RES"/>
    <property type="match status" value="1"/>
</dbReference>
<accession>A0A318ED00</accession>
<dbReference type="RefSeq" id="WP_170123935.1">
    <property type="nucleotide sequence ID" value="NZ_CAKZQT010000021.1"/>
</dbReference>
<dbReference type="InterPro" id="IPR014914">
    <property type="entry name" value="RES_dom"/>
</dbReference>